<dbReference type="PANTHER" id="PTHR13043">
    <property type="entry name" value="EXOCYST COMPLEX COMPONENT SEC5"/>
    <property type="match status" value="1"/>
</dbReference>
<dbReference type="AlphaFoldDB" id="M8AQ43"/>
<accession>M8AQ43</accession>
<comment type="subunit">
    <text evidence="4">Component of the exocyst complex.</text>
</comment>
<reference evidence="6" key="1">
    <citation type="submission" date="2015-06" db="UniProtKB">
        <authorList>
            <consortium name="EnsemblPlants"/>
        </authorList>
    </citation>
    <scope>IDENTIFICATION</scope>
</reference>
<comment type="similarity">
    <text evidence="1 4">Belongs to the SEC5 family.</text>
</comment>
<evidence type="ECO:0000256" key="3">
    <source>
        <dbReference type="ARBA" id="ARBA00022483"/>
    </source>
</evidence>
<dbReference type="InterPro" id="IPR039481">
    <property type="entry name" value="EXOC2/Sec5_N_dom"/>
</dbReference>
<name>M8AQ43_AEGTA</name>
<evidence type="ECO:0000256" key="2">
    <source>
        <dbReference type="ARBA" id="ARBA00022448"/>
    </source>
</evidence>
<keyword evidence="3 4" id="KW-0268">Exocytosis</keyword>
<feature type="domain" description="Exocyst complex component EXOC2/Sec5 N-terminal" evidence="5">
    <location>
        <begin position="375"/>
        <end position="575"/>
    </location>
</feature>
<evidence type="ECO:0000256" key="4">
    <source>
        <dbReference type="RuleBase" id="RU365069"/>
    </source>
</evidence>
<comment type="function">
    <text evidence="4">Component of the exocyst complex involved in the docking of exocytic vesicles with fusion sites on the plasma membrane.</text>
</comment>
<evidence type="ECO:0000256" key="1">
    <source>
        <dbReference type="ARBA" id="ARBA00010578"/>
    </source>
</evidence>
<dbReference type="GO" id="GO:0015031">
    <property type="term" value="P:protein transport"/>
    <property type="evidence" value="ECO:0007669"/>
    <property type="project" value="UniProtKB-KW"/>
</dbReference>
<evidence type="ECO:0000259" key="5">
    <source>
        <dbReference type="Pfam" id="PF15469"/>
    </source>
</evidence>
<feature type="domain" description="Exocyst complex component EXOC2/Sec5 N-terminal" evidence="5">
    <location>
        <begin position="96"/>
        <end position="356"/>
    </location>
</feature>
<dbReference type="GO" id="GO:0000145">
    <property type="term" value="C:exocyst"/>
    <property type="evidence" value="ECO:0007669"/>
    <property type="project" value="UniProtKB-UniRule"/>
</dbReference>
<keyword evidence="4" id="KW-0653">Protein transport</keyword>
<proteinExistence type="inferred from homology"/>
<dbReference type="GO" id="GO:0006893">
    <property type="term" value="P:Golgi to plasma membrane transport"/>
    <property type="evidence" value="ECO:0007669"/>
    <property type="project" value="UniProtKB-UniRule"/>
</dbReference>
<dbReference type="InterPro" id="IPR029175">
    <property type="entry name" value="EXOC2/Sec5"/>
</dbReference>
<dbReference type="ExpressionAtlas" id="M8AQ43">
    <property type="expression patterns" value="baseline"/>
</dbReference>
<dbReference type="EnsemblPlants" id="EMT03850">
    <property type="protein sequence ID" value="EMT03850"/>
    <property type="gene ID" value="F775_27011"/>
</dbReference>
<dbReference type="GO" id="GO:0006887">
    <property type="term" value="P:exocytosis"/>
    <property type="evidence" value="ECO:0007669"/>
    <property type="project" value="UniProtKB-KW"/>
</dbReference>
<organism evidence="6">
    <name type="scientific">Aegilops tauschii</name>
    <name type="common">Tausch's goatgrass</name>
    <name type="synonym">Aegilops squarrosa</name>
    <dbReference type="NCBI Taxonomy" id="37682"/>
    <lineage>
        <taxon>Eukaryota</taxon>
        <taxon>Viridiplantae</taxon>
        <taxon>Streptophyta</taxon>
        <taxon>Embryophyta</taxon>
        <taxon>Tracheophyta</taxon>
        <taxon>Spermatophyta</taxon>
        <taxon>Magnoliopsida</taxon>
        <taxon>Liliopsida</taxon>
        <taxon>Poales</taxon>
        <taxon>Poaceae</taxon>
        <taxon>BOP clade</taxon>
        <taxon>Pooideae</taxon>
        <taxon>Triticodae</taxon>
        <taxon>Triticeae</taxon>
        <taxon>Triticinae</taxon>
        <taxon>Aegilops</taxon>
    </lineage>
</organism>
<dbReference type="PANTHER" id="PTHR13043:SF1">
    <property type="entry name" value="EXOCYST COMPLEX COMPONENT 2"/>
    <property type="match status" value="1"/>
</dbReference>
<protein>
    <recommendedName>
        <fullName evidence="4">Exocyst complex component SEC5</fullName>
    </recommendedName>
</protein>
<keyword evidence="2 4" id="KW-0813">Transport</keyword>
<dbReference type="Pfam" id="PF15469">
    <property type="entry name" value="Sec5"/>
    <property type="match status" value="2"/>
</dbReference>
<sequence>MSKDWLVGGIPDEFSGRNLRRLWRGALSAELEAEEGKGLTLIRLCFGQLARRVREMREARAAPSVQALDQKAAAAAAARKALTSVQTLPKGVEVLDPLGLGVMDNKSLRLITEASMSSPVSREKSQGLDPSMREKVIYSSPHFDPKVFLSWVHKDTSAADLESGALTLKTDLKGRTQQKKQLVKENFDCFVSCKTTIDDIESKLRQIEDDPEGAGTSHLYSVTQKISGVANRAFEPLFERQAQADKIRSVQGMLQRFRTLFNLPSAIRGNIRKGEYDLAVREYQKAKSIVLPSHVGILKRVLEEVEKVMHEFRGMLYKSMEDPHLDLAELENIVRLLLELEPETDPVWHYLNIQLEVDSAIGDSFQDDQLSSTFMAEEADSLRATYIRRLSAVLIQHVPAFWRLALSVFSGKFAKAAAGNALADSEMNAKSGANKTDDKGAEAKYTNHSLDEVASMVCATVSVFDTKVQNTFRDFEECNILRPFMGDTIKEIAKACQTLEGKDSSPTAVKMLHALHSEMTKLYILRLCSWMRVTTKEVSKHETWVTLSTLERNKSPYAISCLPLEFREITISAMDRIEL</sequence>
<evidence type="ECO:0000313" key="6">
    <source>
        <dbReference type="EnsemblPlants" id="EMT03850"/>
    </source>
</evidence>